<proteinExistence type="predicted"/>
<sequence>MKTLFFIWAFVTASIFTINAQEKEAVTLTIDVTVTKHHKGAIFLALYDKEESYMHKSYKSGQGEVKDGKVSFVFKGVEKGDYAFSLFHDLNSNKKLDTNFFGIPKEPYGFSNEKKGRFGPPKFKDVKFHLDESTTINVSIR</sequence>
<dbReference type="Proteomes" id="UP001597508">
    <property type="component" value="Unassembled WGS sequence"/>
</dbReference>
<feature type="chain" id="PRO_5045655201" evidence="1">
    <location>
        <begin position="21"/>
        <end position="141"/>
    </location>
</feature>
<name>A0ABW5LN09_9FLAO</name>
<dbReference type="InterPro" id="IPR018673">
    <property type="entry name" value="DUF2141"/>
</dbReference>
<protein>
    <submittedName>
        <fullName evidence="2">DUF2141 domain-containing protein</fullName>
    </submittedName>
</protein>
<dbReference type="Pfam" id="PF09912">
    <property type="entry name" value="DUF2141"/>
    <property type="match status" value="1"/>
</dbReference>
<dbReference type="RefSeq" id="WP_379664962.1">
    <property type="nucleotide sequence ID" value="NZ_JBHULH010000001.1"/>
</dbReference>
<dbReference type="EMBL" id="JBHULH010000001">
    <property type="protein sequence ID" value="MFD2566243.1"/>
    <property type="molecule type" value="Genomic_DNA"/>
</dbReference>
<organism evidence="2 3">
    <name type="scientific">Pseudotenacibaculum haliotis</name>
    <dbReference type="NCBI Taxonomy" id="1862138"/>
    <lineage>
        <taxon>Bacteria</taxon>
        <taxon>Pseudomonadati</taxon>
        <taxon>Bacteroidota</taxon>
        <taxon>Flavobacteriia</taxon>
        <taxon>Flavobacteriales</taxon>
        <taxon>Flavobacteriaceae</taxon>
        <taxon>Pseudotenacibaculum</taxon>
    </lineage>
</organism>
<evidence type="ECO:0000313" key="3">
    <source>
        <dbReference type="Proteomes" id="UP001597508"/>
    </source>
</evidence>
<evidence type="ECO:0000256" key="1">
    <source>
        <dbReference type="SAM" id="SignalP"/>
    </source>
</evidence>
<keyword evidence="3" id="KW-1185">Reference proteome</keyword>
<keyword evidence="1" id="KW-0732">Signal</keyword>
<feature type="signal peptide" evidence="1">
    <location>
        <begin position="1"/>
        <end position="20"/>
    </location>
</feature>
<accession>A0ABW5LN09</accession>
<gene>
    <name evidence="2" type="ORF">ACFSRZ_02590</name>
</gene>
<evidence type="ECO:0000313" key="2">
    <source>
        <dbReference type="EMBL" id="MFD2566243.1"/>
    </source>
</evidence>
<comment type="caution">
    <text evidence="2">The sequence shown here is derived from an EMBL/GenBank/DDBJ whole genome shotgun (WGS) entry which is preliminary data.</text>
</comment>
<reference evidence="3" key="1">
    <citation type="journal article" date="2019" name="Int. J. Syst. Evol. Microbiol.">
        <title>The Global Catalogue of Microorganisms (GCM) 10K type strain sequencing project: providing services to taxonomists for standard genome sequencing and annotation.</title>
        <authorList>
            <consortium name="The Broad Institute Genomics Platform"/>
            <consortium name="The Broad Institute Genome Sequencing Center for Infectious Disease"/>
            <person name="Wu L."/>
            <person name="Ma J."/>
        </authorList>
    </citation>
    <scope>NUCLEOTIDE SEQUENCE [LARGE SCALE GENOMIC DNA]</scope>
    <source>
        <strain evidence="3">KCTC 52127</strain>
    </source>
</reference>